<protein>
    <submittedName>
        <fullName evidence="2">DUF1302 family protein</fullName>
    </submittedName>
</protein>
<name>A0ABX1N9F6_9RHOO</name>
<reference evidence="2 3" key="1">
    <citation type="submission" date="2019-12" db="EMBL/GenBank/DDBJ databases">
        <title>Comparative genomics gives insights into the taxonomy of the Azoarcus-Aromatoleum group and reveals separate origins of nif in the plant-associated Azoarcus and non-plant-associated Aromatoleum sub-groups.</title>
        <authorList>
            <person name="Lafos M."/>
            <person name="Maluk M."/>
            <person name="Batista M."/>
            <person name="Junghare M."/>
            <person name="Carmona M."/>
            <person name="Faoro H."/>
            <person name="Cruz L.M."/>
            <person name="Battistoni F."/>
            <person name="De Souza E."/>
            <person name="Pedrosa F."/>
            <person name="Chen W.-M."/>
            <person name="Poole P.S."/>
            <person name="Dixon R.A."/>
            <person name="James E.K."/>
        </authorList>
    </citation>
    <scope>NUCLEOTIDE SEQUENCE [LARGE SCALE GENOMIC DNA]</scope>
    <source>
        <strain evidence="2 3">T</strain>
    </source>
</reference>
<evidence type="ECO:0000313" key="2">
    <source>
        <dbReference type="EMBL" id="NMF95902.1"/>
    </source>
</evidence>
<dbReference type="InterPro" id="IPR010727">
    <property type="entry name" value="DUF1302"/>
</dbReference>
<dbReference type="Proteomes" id="UP000634522">
    <property type="component" value="Unassembled WGS sequence"/>
</dbReference>
<accession>A0ABX1N9F6</accession>
<dbReference type="PROSITE" id="PS51257">
    <property type="entry name" value="PROKAR_LIPOPROTEIN"/>
    <property type="match status" value="1"/>
</dbReference>
<keyword evidence="3" id="KW-1185">Reference proteome</keyword>
<sequence>MKTRTISHRRGALAPSILAVAVAAACWSPASHAFRFGSEEGISGSFDSTVSYGVMSRLQSAGCKTLGNDSGGCNNGTNNDLSQVYNLTNGAGYANADFNFTNFDDGNLNYKKGDIVSAVLKGTHDLSLKYPGGWSALARFNWFVDTKSDDTRRTSVADEASGEMTVLDLWVAKTFSLGDQPGKVKFGNQVISWGEDIFILGGVNQINAIDLQKFHVPGTQLKEIFIPAPMLSASLGLTEKLGVEGYYQFGWNGFKFDPVGTFFSAADVLGKGRRVAYVPTSIIEDFAGPGACAGLPTGHCGDNPGISDADAVAAGIAVPYLGTNKPKKTGQYGVNFRYNAEEIDTEFAFTYQRYHDKLPFLGFTGNTAGAVTGYFIAYGEDKDLYAISANTKLANIAVGAELSYRPNDSVGIDPTVPFGNIFGGPSSKFSIYEHGSHPGFVEEEKYQFHLTGFYTFSHNDPLGGFAKALGATDGFILAEAAVAHYPGLDTSGVTPYFLPNYALPDKTSWGYVVEAALNYPNVAGTGVTLTPQIDWYHDVDGTTPNGLPFVEGRKALTLSLFANYRDAWKGAIQWVTFYGGGANNLMRDRDFLSASVSYSF</sequence>
<feature type="chain" id="PRO_5047033089" evidence="1">
    <location>
        <begin position="34"/>
        <end position="600"/>
    </location>
</feature>
<comment type="caution">
    <text evidence="2">The sequence shown here is derived from an EMBL/GenBank/DDBJ whole genome shotgun (WGS) entry which is preliminary data.</text>
</comment>
<dbReference type="EMBL" id="WTVS01000001">
    <property type="protein sequence ID" value="NMF95902.1"/>
    <property type="molecule type" value="Genomic_DNA"/>
</dbReference>
<dbReference type="RefSeq" id="WP_169136744.1">
    <property type="nucleotide sequence ID" value="NZ_WTVS01000001.1"/>
</dbReference>
<evidence type="ECO:0000256" key="1">
    <source>
        <dbReference type="SAM" id="SignalP"/>
    </source>
</evidence>
<feature type="signal peptide" evidence="1">
    <location>
        <begin position="1"/>
        <end position="33"/>
    </location>
</feature>
<dbReference type="Pfam" id="PF06980">
    <property type="entry name" value="DUF1302"/>
    <property type="match status" value="1"/>
</dbReference>
<organism evidence="2 3">
    <name type="scientific">Aromatoleum toluolicum</name>
    <dbReference type="NCBI Taxonomy" id="90060"/>
    <lineage>
        <taxon>Bacteria</taxon>
        <taxon>Pseudomonadati</taxon>
        <taxon>Pseudomonadota</taxon>
        <taxon>Betaproteobacteria</taxon>
        <taxon>Rhodocyclales</taxon>
        <taxon>Rhodocyclaceae</taxon>
        <taxon>Aromatoleum</taxon>
    </lineage>
</organism>
<gene>
    <name evidence="2" type="ORF">GPA27_00590</name>
</gene>
<evidence type="ECO:0000313" key="3">
    <source>
        <dbReference type="Proteomes" id="UP000634522"/>
    </source>
</evidence>
<keyword evidence="1" id="KW-0732">Signal</keyword>
<proteinExistence type="predicted"/>